<name>A0A2K5APN8_9ARCH</name>
<feature type="binding site" evidence="11">
    <location>
        <begin position="302"/>
        <end position="306"/>
    </location>
    <ligand>
        <name>FMN</name>
        <dbReference type="ChEBI" id="CHEBI:58210"/>
    </ligand>
</feature>
<dbReference type="InterPro" id="IPR000453">
    <property type="entry name" value="Chorismate_synth"/>
</dbReference>
<dbReference type="GO" id="GO:0004107">
    <property type="term" value="F:chorismate synthase activity"/>
    <property type="evidence" value="ECO:0007669"/>
    <property type="project" value="UniProtKB-UniRule"/>
</dbReference>
<keyword evidence="8 11" id="KW-0521">NADP</keyword>
<comment type="cofactor">
    <cofactor evidence="11 12">
        <name>FMNH2</name>
        <dbReference type="ChEBI" id="CHEBI:57618"/>
    </cofactor>
    <text evidence="11 12">Reduced FMN (FMNH(2)).</text>
</comment>
<evidence type="ECO:0000313" key="13">
    <source>
        <dbReference type="EMBL" id="SPC33577.1"/>
    </source>
</evidence>
<dbReference type="EMBL" id="LT981265">
    <property type="protein sequence ID" value="SPC33577.1"/>
    <property type="molecule type" value="Genomic_DNA"/>
</dbReference>
<feature type="binding site" evidence="11">
    <location>
        <begin position="126"/>
        <end position="128"/>
    </location>
    <ligand>
        <name>FMN</name>
        <dbReference type="ChEBI" id="CHEBI:58210"/>
    </ligand>
</feature>
<evidence type="ECO:0000256" key="5">
    <source>
        <dbReference type="ARBA" id="ARBA00022630"/>
    </source>
</evidence>
<dbReference type="Proteomes" id="UP000236248">
    <property type="component" value="Chromosome NCAV"/>
</dbReference>
<dbReference type="InterPro" id="IPR020541">
    <property type="entry name" value="Chorismate_synthase_CS"/>
</dbReference>
<dbReference type="UniPathway" id="UPA00053">
    <property type="reaction ID" value="UER00090"/>
</dbReference>
<evidence type="ECO:0000256" key="8">
    <source>
        <dbReference type="ARBA" id="ARBA00022857"/>
    </source>
</evidence>
<evidence type="ECO:0000256" key="9">
    <source>
        <dbReference type="ARBA" id="ARBA00023141"/>
    </source>
</evidence>
<dbReference type="RefSeq" id="WP_103287588.1">
    <property type="nucleotide sequence ID" value="NZ_LT981265.1"/>
</dbReference>
<proteinExistence type="inferred from homology"/>
<gene>
    <name evidence="11 13" type="primary">aroC</name>
    <name evidence="13" type="ORF">NCAV_0383</name>
</gene>
<dbReference type="GO" id="GO:0010181">
    <property type="term" value="F:FMN binding"/>
    <property type="evidence" value="ECO:0007669"/>
    <property type="project" value="TreeGrafter"/>
</dbReference>
<comment type="catalytic activity">
    <reaction evidence="11 12">
        <text>5-O-(1-carboxyvinyl)-3-phosphoshikimate = chorismate + phosphate</text>
        <dbReference type="Rhea" id="RHEA:21020"/>
        <dbReference type="ChEBI" id="CHEBI:29748"/>
        <dbReference type="ChEBI" id="CHEBI:43474"/>
        <dbReference type="ChEBI" id="CHEBI:57701"/>
        <dbReference type="EC" id="4.2.3.5"/>
    </reaction>
</comment>
<evidence type="ECO:0000256" key="6">
    <source>
        <dbReference type="ARBA" id="ARBA00022643"/>
    </source>
</evidence>
<dbReference type="EC" id="4.2.3.5" evidence="3 11"/>
<dbReference type="PROSITE" id="PS00788">
    <property type="entry name" value="CHORISMATE_SYNTHASE_2"/>
    <property type="match status" value="1"/>
</dbReference>
<dbReference type="Gene3D" id="3.60.150.10">
    <property type="entry name" value="Chorismate synthase AroC"/>
    <property type="match status" value="1"/>
</dbReference>
<keyword evidence="5 11" id="KW-0285">Flavoprotein</keyword>
<comment type="pathway">
    <text evidence="1 11 12">Metabolic intermediate biosynthesis; chorismate biosynthesis; chorismate from D-erythrose 4-phosphate and phosphoenolpyruvate: step 7/7.</text>
</comment>
<evidence type="ECO:0000256" key="12">
    <source>
        <dbReference type="RuleBase" id="RU000605"/>
    </source>
</evidence>
<dbReference type="GeneID" id="41594481"/>
<feature type="binding site" evidence="11">
    <location>
        <position position="287"/>
    </location>
    <ligand>
        <name>FMN</name>
        <dbReference type="ChEBI" id="CHEBI:58210"/>
    </ligand>
</feature>
<accession>A0A2K5APN8</accession>
<keyword evidence="10 11" id="KW-0456">Lyase</keyword>
<keyword evidence="7 11" id="KW-0274">FAD</keyword>
<keyword evidence="4 11" id="KW-0028">Amino-acid biosynthesis</keyword>
<dbReference type="PANTHER" id="PTHR21085:SF0">
    <property type="entry name" value="CHORISMATE SYNTHASE"/>
    <property type="match status" value="1"/>
</dbReference>
<evidence type="ECO:0000256" key="10">
    <source>
        <dbReference type="ARBA" id="ARBA00023239"/>
    </source>
</evidence>
<keyword evidence="14" id="KW-1185">Reference proteome</keyword>
<evidence type="ECO:0000256" key="3">
    <source>
        <dbReference type="ARBA" id="ARBA00013036"/>
    </source>
</evidence>
<dbReference type="InterPro" id="IPR035904">
    <property type="entry name" value="Chorismate_synth_AroC_sf"/>
</dbReference>
<keyword evidence="9 11" id="KW-0057">Aromatic amino acid biosynthesis</keyword>
<dbReference type="FunFam" id="3.60.150.10:FF:000002">
    <property type="entry name" value="Chorismate synthase"/>
    <property type="match status" value="1"/>
</dbReference>
<dbReference type="PROSITE" id="PS00789">
    <property type="entry name" value="CHORISMATE_SYNTHASE_3"/>
    <property type="match status" value="1"/>
</dbReference>
<dbReference type="PANTHER" id="PTHR21085">
    <property type="entry name" value="CHORISMATE SYNTHASE"/>
    <property type="match status" value="1"/>
</dbReference>
<dbReference type="NCBIfam" id="TIGR00033">
    <property type="entry name" value="aroC"/>
    <property type="match status" value="1"/>
</dbReference>
<evidence type="ECO:0000256" key="1">
    <source>
        <dbReference type="ARBA" id="ARBA00005044"/>
    </source>
</evidence>
<evidence type="ECO:0000256" key="4">
    <source>
        <dbReference type="ARBA" id="ARBA00022605"/>
    </source>
</evidence>
<dbReference type="PIRSF" id="PIRSF001456">
    <property type="entry name" value="Chorismate_synth"/>
    <property type="match status" value="1"/>
</dbReference>
<comment type="function">
    <text evidence="11">Catalyzes the anti-1,4-elimination of the C-3 phosphate and the C-6 proR hydrogen from 5-enolpyruvylshikimate-3-phosphate (EPSP) to yield chorismate, which is the branch point compound that serves as the starting substrate for the three terminal pathways of aromatic amino acid biosynthesis. This reaction introduces a second double bond into the aromatic ring system.</text>
</comment>
<dbReference type="KEGG" id="ncv:NCAV_0383"/>
<comment type="similarity">
    <text evidence="2 11 12">Belongs to the chorismate synthase family.</text>
</comment>
<dbReference type="HAMAP" id="MF_00300">
    <property type="entry name" value="Chorismate_synth"/>
    <property type="match status" value="1"/>
</dbReference>
<dbReference type="SUPFAM" id="SSF103263">
    <property type="entry name" value="Chorismate synthase, AroC"/>
    <property type="match status" value="1"/>
</dbReference>
<feature type="binding site" evidence="11">
    <location>
        <position position="329"/>
    </location>
    <ligand>
        <name>FMN</name>
        <dbReference type="ChEBI" id="CHEBI:58210"/>
    </ligand>
</feature>
<keyword evidence="6 11" id="KW-0288">FMN</keyword>
<evidence type="ECO:0000313" key="14">
    <source>
        <dbReference type="Proteomes" id="UP000236248"/>
    </source>
</evidence>
<dbReference type="GO" id="GO:0008652">
    <property type="term" value="P:amino acid biosynthetic process"/>
    <property type="evidence" value="ECO:0007669"/>
    <property type="project" value="UniProtKB-KW"/>
</dbReference>
<dbReference type="CDD" id="cd07304">
    <property type="entry name" value="Chorismate_synthase"/>
    <property type="match status" value="1"/>
</dbReference>
<reference evidence="14" key="1">
    <citation type="submission" date="2018-01" db="EMBL/GenBank/DDBJ databases">
        <authorList>
            <person name="Kerou L M."/>
        </authorList>
    </citation>
    <scope>NUCLEOTIDE SEQUENCE [LARGE SCALE GENOMIC DNA]</scope>
    <source>
        <strain evidence="14">SCU2</strain>
    </source>
</reference>
<dbReference type="Pfam" id="PF01264">
    <property type="entry name" value="Chorismate_synt"/>
    <property type="match status" value="1"/>
</dbReference>
<dbReference type="GO" id="GO:0009423">
    <property type="term" value="P:chorismate biosynthetic process"/>
    <property type="evidence" value="ECO:0007669"/>
    <property type="project" value="UniProtKB-UniRule"/>
</dbReference>
<dbReference type="GO" id="GO:0009073">
    <property type="term" value="P:aromatic amino acid family biosynthetic process"/>
    <property type="evidence" value="ECO:0007669"/>
    <property type="project" value="UniProtKB-KW"/>
</dbReference>
<evidence type="ECO:0000256" key="2">
    <source>
        <dbReference type="ARBA" id="ARBA00008014"/>
    </source>
</evidence>
<dbReference type="GO" id="GO:0005829">
    <property type="term" value="C:cytosol"/>
    <property type="evidence" value="ECO:0007669"/>
    <property type="project" value="TreeGrafter"/>
</dbReference>
<dbReference type="PROSITE" id="PS00787">
    <property type="entry name" value="CHORISMATE_SYNTHASE_1"/>
    <property type="match status" value="1"/>
</dbReference>
<dbReference type="NCBIfam" id="NF003793">
    <property type="entry name" value="PRK05382.1"/>
    <property type="match status" value="1"/>
</dbReference>
<feature type="binding site" evidence="11">
    <location>
        <position position="48"/>
    </location>
    <ligand>
        <name>NADP(+)</name>
        <dbReference type="ChEBI" id="CHEBI:58349"/>
    </ligand>
</feature>
<dbReference type="AlphaFoldDB" id="A0A2K5APN8"/>
<protein>
    <recommendedName>
        <fullName evidence="3 11">Chorismate synthase</fullName>
        <shortName evidence="11">CS</shortName>
        <ecNumber evidence="3 11">4.2.3.5</ecNumber>
    </recommendedName>
    <alternativeName>
        <fullName evidence="11">5-enolpyruvylshikimate-3-phosphate phospholyase</fullName>
    </alternativeName>
</protein>
<sequence>MLGNVLGERLSMITFGESHGRCVGVVVDGCPAGLPLKEEDIQIKLDLRRPGQSIVTTQRKEEDRVEILSGVFNGYTTGAPICMLIWNKDQDSRAYEQIRFKPRPGHADYPAYIKYAGYNDYRGGGRFSGRLTATFVMAGALAEKLLAYTLGIEVIAYTLEIGGIRMDSNLSIDAKRLRYSNDVRCPDQRTAELMREAIIRARHDGDSLGGVVECIALNMPIGLGEPIFGALESDLSRALFSIPAVKGVEFGSGFHGSSVRGSENNDPYTVKDGKVVTTSNNAGGILGGLSNGMPLLLRVAFKPASSIAKTQSTVDLESMQSTEIVVAGRHDPCVVPRAVPVVEAMVAFILADHAIRAGMIKPVLNASK</sequence>
<evidence type="ECO:0000256" key="11">
    <source>
        <dbReference type="HAMAP-Rule" id="MF_00300"/>
    </source>
</evidence>
<organism evidence="13 14">
    <name type="scientific">Candidatus Nitrosocaldus cavascurensis</name>
    <dbReference type="NCBI Taxonomy" id="2058097"/>
    <lineage>
        <taxon>Archaea</taxon>
        <taxon>Nitrososphaerota</taxon>
        <taxon>Nitrososphaeria</taxon>
        <taxon>Candidatus Nitrosocaldales</taxon>
        <taxon>Candidatus Nitrosocaldaceae</taxon>
        <taxon>Candidatus Nitrosocaldus</taxon>
    </lineage>
</organism>
<comment type="caution">
    <text evidence="11">Lacks conserved residue(s) required for the propagation of feature annotation.</text>
</comment>
<evidence type="ECO:0000256" key="7">
    <source>
        <dbReference type="ARBA" id="ARBA00022827"/>
    </source>
</evidence>